<dbReference type="Proteomes" id="UP000013827">
    <property type="component" value="Unassembled WGS sequence"/>
</dbReference>
<dbReference type="PANTHER" id="PTHR13369:SF0">
    <property type="entry name" value="GLUTATHIONE S-TRANSFERASE C-TERMINAL DOMAIN-CONTAINING PROTEIN"/>
    <property type="match status" value="1"/>
</dbReference>
<evidence type="ECO:0000256" key="1">
    <source>
        <dbReference type="SAM" id="MobiDB-lite"/>
    </source>
</evidence>
<feature type="compositionally biased region" description="Low complexity" evidence="1">
    <location>
        <begin position="13"/>
        <end position="23"/>
    </location>
</feature>
<name>A0A0D3J3K9_EMIH1</name>
<dbReference type="HOGENOM" id="CLU_878343_0_0_1"/>
<dbReference type="Pfam" id="PF13679">
    <property type="entry name" value="Methyltransf_32"/>
    <property type="match status" value="1"/>
</dbReference>
<dbReference type="KEGG" id="ehx:EMIHUDRAFT_196158"/>
<keyword evidence="4" id="KW-1185">Reference proteome</keyword>
<feature type="compositionally biased region" description="Basic residues" evidence="1">
    <location>
        <begin position="1"/>
        <end position="12"/>
    </location>
</feature>
<dbReference type="GeneID" id="19046095"/>
<feature type="region of interest" description="Disordered" evidence="1">
    <location>
        <begin position="1"/>
        <end position="23"/>
    </location>
</feature>
<dbReference type="InterPro" id="IPR025714">
    <property type="entry name" value="Methyltranfer_dom"/>
</dbReference>
<dbReference type="GO" id="GO:0005737">
    <property type="term" value="C:cytoplasm"/>
    <property type="evidence" value="ECO:0007669"/>
    <property type="project" value="TreeGrafter"/>
</dbReference>
<dbReference type="Gene3D" id="3.40.50.150">
    <property type="entry name" value="Vaccinia Virus protein VP39"/>
    <property type="match status" value="1"/>
</dbReference>
<organism evidence="3 4">
    <name type="scientific">Emiliania huxleyi (strain CCMP1516)</name>
    <dbReference type="NCBI Taxonomy" id="280463"/>
    <lineage>
        <taxon>Eukaryota</taxon>
        <taxon>Haptista</taxon>
        <taxon>Haptophyta</taxon>
        <taxon>Prymnesiophyceae</taxon>
        <taxon>Isochrysidales</taxon>
        <taxon>Noelaerhabdaceae</taxon>
        <taxon>Emiliania</taxon>
    </lineage>
</organism>
<dbReference type="RefSeq" id="XP_005770523.1">
    <property type="nucleotide sequence ID" value="XM_005770466.1"/>
</dbReference>
<dbReference type="InterPro" id="IPR029063">
    <property type="entry name" value="SAM-dependent_MTases_sf"/>
</dbReference>
<reference evidence="3" key="2">
    <citation type="submission" date="2024-10" db="UniProtKB">
        <authorList>
            <consortium name="EnsemblProtists"/>
        </authorList>
    </citation>
    <scope>IDENTIFICATION</scope>
</reference>
<evidence type="ECO:0000313" key="4">
    <source>
        <dbReference type="Proteomes" id="UP000013827"/>
    </source>
</evidence>
<dbReference type="EnsemblProtists" id="EOD18094">
    <property type="protein sequence ID" value="EOD18094"/>
    <property type="gene ID" value="EMIHUDRAFT_196158"/>
</dbReference>
<protein>
    <recommendedName>
        <fullName evidence="2">Methyltransferase domain-containing protein</fullName>
    </recommendedName>
</protein>
<accession>A0A0D3J3K9</accession>
<dbReference type="PaxDb" id="2903-EOD18094"/>
<evidence type="ECO:0000313" key="3">
    <source>
        <dbReference type="EnsemblProtists" id="EOD18094"/>
    </source>
</evidence>
<dbReference type="SUPFAM" id="SSF53335">
    <property type="entry name" value="S-adenosyl-L-methionine-dependent methyltransferases"/>
    <property type="match status" value="1"/>
</dbReference>
<dbReference type="STRING" id="2903.R1EB26"/>
<reference evidence="4" key="1">
    <citation type="journal article" date="2013" name="Nature">
        <title>Pan genome of the phytoplankton Emiliania underpins its global distribution.</title>
        <authorList>
            <person name="Read B.A."/>
            <person name="Kegel J."/>
            <person name="Klute M.J."/>
            <person name="Kuo A."/>
            <person name="Lefebvre S.C."/>
            <person name="Maumus F."/>
            <person name="Mayer C."/>
            <person name="Miller J."/>
            <person name="Monier A."/>
            <person name="Salamov A."/>
            <person name="Young J."/>
            <person name="Aguilar M."/>
            <person name="Claverie J.M."/>
            <person name="Frickenhaus S."/>
            <person name="Gonzalez K."/>
            <person name="Herman E.K."/>
            <person name="Lin Y.C."/>
            <person name="Napier J."/>
            <person name="Ogata H."/>
            <person name="Sarno A.F."/>
            <person name="Shmutz J."/>
            <person name="Schroeder D."/>
            <person name="de Vargas C."/>
            <person name="Verret F."/>
            <person name="von Dassow P."/>
            <person name="Valentin K."/>
            <person name="Van de Peer Y."/>
            <person name="Wheeler G."/>
            <person name="Dacks J.B."/>
            <person name="Delwiche C.F."/>
            <person name="Dyhrman S.T."/>
            <person name="Glockner G."/>
            <person name="John U."/>
            <person name="Richards T."/>
            <person name="Worden A.Z."/>
            <person name="Zhang X."/>
            <person name="Grigoriev I.V."/>
            <person name="Allen A.E."/>
            <person name="Bidle K."/>
            <person name="Borodovsky M."/>
            <person name="Bowler C."/>
            <person name="Brownlee C."/>
            <person name="Cock J.M."/>
            <person name="Elias M."/>
            <person name="Gladyshev V.N."/>
            <person name="Groth M."/>
            <person name="Guda C."/>
            <person name="Hadaegh A."/>
            <person name="Iglesias-Rodriguez M.D."/>
            <person name="Jenkins J."/>
            <person name="Jones B.M."/>
            <person name="Lawson T."/>
            <person name="Leese F."/>
            <person name="Lindquist E."/>
            <person name="Lobanov A."/>
            <person name="Lomsadze A."/>
            <person name="Malik S.B."/>
            <person name="Marsh M.E."/>
            <person name="Mackinder L."/>
            <person name="Mock T."/>
            <person name="Mueller-Roeber B."/>
            <person name="Pagarete A."/>
            <person name="Parker M."/>
            <person name="Probert I."/>
            <person name="Quesneville H."/>
            <person name="Raines C."/>
            <person name="Rensing S.A."/>
            <person name="Riano-Pachon D.M."/>
            <person name="Richier S."/>
            <person name="Rokitta S."/>
            <person name="Shiraiwa Y."/>
            <person name="Soanes D.M."/>
            <person name="van der Giezen M."/>
            <person name="Wahlund T.M."/>
            <person name="Williams B."/>
            <person name="Wilson W."/>
            <person name="Wolfe G."/>
            <person name="Wurch L.L."/>
        </authorList>
    </citation>
    <scope>NUCLEOTIDE SEQUENCE</scope>
</reference>
<feature type="domain" description="Methyltransferase" evidence="2">
    <location>
        <begin position="81"/>
        <end position="219"/>
    </location>
</feature>
<dbReference type="PANTHER" id="PTHR13369">
    <property type="match status" value="1"/>
</dbReference>
<evidence type="ECO:0000259" key="2">
    <source>
        <dbReference type="Pfam" id="PF13679"/>
    </source>
</evidence>
<dbReference type="AlphaFoldDB" id="A0A0D3J3K9"/>
<proteinExistence type="predicted"/>
<sequence>MLPLLRHARGNRPGRPPSARASSFAATFAERSARYWTPERLQALSGGRDLPLSPDKPGAAALLRVIGLMGSDGSIGSEAVRKFRQINLLLLEVERHLAPHASRPTRKPLRVLELASGQSQLSLLLAHAAAHRWGRPAQVLAVDRDATRVQRAERRAHALGLSHAVVQRRSEIGQLGRPPHLAVALHACDTASDDALAQAVRARSLLIACAPCCHAQLARRWLVQSHPLRTIHTAAHVTDAMRVALLRAAGYRVAASEFAPEHTPKNRLLLAGRLRAGVPATRAAQEEGLAEYVALKSATGGAGIALEGLLGSVGIRT</sequence>